<keyword evidence="4 8" id="KW-0812">Transmembrane</keyword>
<gene>
    <name evidence="10" type="ORF">DAPPUDRAFT_304500</name>
</gene>
<evidence type="ECO:0000313" key="11">
    <source>
        <dbReference type="Proteomes" id="UP000000305"/>
    </source>
</evidence>
<keyword evidence="5 8" id="KW-1133">Transmembrane helix</keyword>
<feature type="transmembrane region" description="Helical" evidence="8">
    <location>
        <begin position="84"/>
        <end position="104"/>
    </location>
</feature>
<dbReference type="eggNOG" id="ENOG502QRV2">
    <property type="taxonomic scope" value="Eukaryota"/>
</dbReference>
<dbReference type="PANTHER" id="PTHR12101">
    <property type="entry name" value="POPEYE DOMAIN CONTAINING PROTEIN"/>
    <property type="match status" value="1"/>
</dbReference>
<evidence type="ECO:0000256" key="1">
    <source>
        <dbReference type="ARBA" id="ARBA00004141"/>
    </source>
</evidence>
<evidence type="ECO:0000256" key="5">
    <source>
        <dbReference type="ARBA" id="ARBA00022989"/>
    </source>
</evidence>
<feature type="region of interest" description="Disordered" evidence="7">
    <location>
        <begin position="320"/>
        <end position="341"/>
    </location>
</feature>
<keyword evidence="3" id="KW-1003">Cell membrane</keyword>
<dbReference type="GO" id="GO:0042391">
    <property type="term" value="P:regulation of membrane potential"/>
    <property type="evidence" value="ECO:0000318"/>
    <property type="project" value="GO_Central"/>
</dbReference>
<reference evidence="10 11" key="1">
    <citation type="journal article" date="2011" name="Science">
        <title>The ecoresponsive genome of Daphnia pulex.</title>
        <authorList>
            <person name="Colbourne J.K."/>
            <person name="Pfrender M.E."/>
            <person name="Gilbert D."/>
            <person name="Thomas W.K."/>
            <person name="Tucker A."/>
            <person name="Oakley T.H."/>
            <person name="Tokishita S."/>
            <person name="Aerts A."/>
            <person name="Arnold G.J."/>
            <person name="Basu M.K."/>
            <person name="Bauer D.J."/>
            <person name="Caceres C.E."/>
            <person name="Carmel L."/>
            <person name="Casola C."/>
            <person name="Choi J.H."/>
            <person name="Detter J.C."/>
            <person name="Dong Q."/>
            <person name="Dusheyko S."/>
            <person name="Eads B.D."/>
            <person name="Frohlich T."/>
            <person name="Geiler-Samerotte K.A."/>
            <person name="Gerlach D."/>
            <person name="Hatcher P."/>
            <person name="Jogdeo S."/>
            <person name="Krijgsveld J."/>
            <person name="Kriventseva E.V."/>
            <person name="Kultz D."/>
            <person name="Laforsch C."/>
            <person name="Lindquist E."/>
            <person name="Lopez J."/>
            <person name="Manak J.R."/>
            <person name="Muller J."/>
            <person name="Pangilinan J."/>
            <person name="Patwardhan R.P."/>
            <person name="Pitluck S."/>
            <person name="Pritham E.J."/>
            <person name="Rechtsteiner A."/>
            <person name="Rho M."/>
            <person name="Rogozin I.B."/>
            <person name="Sakarya O."/>
            <person name="Salamov A."/>
            <person name="Schaack S."/>
            <person name="Shapiro H."/>
            <person name="Shiga Y."/>
            <person name="Skalitzky C."/>
            <person name="Smith Z."/>
            <person name="Souvorov A."/>
            <person name="Sung W."/>
            <person name="Tang Z."/>
            <person name="Tsuchiya D."/>
            <person name="Tu H."/>
            <person name="Vos H."/>
            <person name="Wang M."/>
            <person name="Wolf Y.I."/>
            <person name="Yamagata H."/>
            <person name="Yamada T."/>
            <person name="Ye Y."/>
            <person name="Shaw J.R."/>
            <person name="Andrews J."/>
            <person name="Crease T.J."/>
            <person name="Tang H."/>
            <person name="Lucas S.M."/>
            <person name="Robertson H.M."/>
            <person name="Bork P."/>
            <person name="Koonin E.V."/>
            <person name="Zdobnov E.M."/>
            <person name="Grigoriev I.V."/>
            <person name="Lynch M."/>
            <person name="Boore J.L."/>
        </authorList>
    </citation>
    <scope>NUCLEOTIDE SEQUENCE [LARGE SCALE GENOMIC DNA]</scope>
</reference>
<organism evidence="10 11">
    <name type="scientific">Daphnia pulex</name>
    <name type="common">Water flea</name>
    <dbReference type="NCBI Taxonomy" id="6669"/>
    <lineage>
        <taxon>Eukaryota</taxon>
        <taxon>Metazoa</taxon>
        <taxon>Ecdysozoa</taxon>
        <taxon>Arthropoda</taxon>
        <taxon>Crustacea</taxon>
        <taxon>Branchiopoda</taxon>
        <taxon>Diplostraca</taxon>
        <taxon>Cladocera</taxon>
        <taxon>Anomopoda</taxon>
        <taxon>Daphniidae</taxon>
        <taxon>Daphnia</taxon>
    </lineage>
</organism>
<protein>
    <recommendedName>
        <fullName evidence="9">POPDC1-3 domain-containing protein</fullName>
    </recommendedName>
</protein>
<dbReference type="GO" id="GO:0030552">
    <property type="term" value="F:cAMP binding"/>
    <property type="evidence" value="ECO:0000318"/>
    <property type="project" value="GO_Central"/>
</dbReference>
<dbReference type="InParanoid" id="E9GLR8"/>
<keyword evidence="11" id="KW-1185">Reference proteome</keyword>
<sequence>MPEVPNAADFRNSSFATSTKLQSCSDLEKAQHGLYQAAHLFYAASLLIPHHTFVWSIFISRILMGLAYALVTVWACLELCAPDVFAWNVLLTAGTLVHIVYWSWRFRPGRIRQKPLLELYQKLFVPLDCSRELFVQLTNKSVIRSLQVGDDFFLATRQLCSIQASSNPSASMRLSVLLTGNCNNSEYLNKIHKDRNISYWGKTCYYYYCPMGDKAAFIRMRVTFGLGQRLLHHIEPFQFVDSPEWYMMQNVSAQDVKASKIQVSITADEPCTLLQLDAENLNHLTVNNPPLRFLLDCLIGKDVSQKLYAVTEQAALMVTSRDPSSKQDRLPSLQVGGGGSSVGVNSTTTYSSLGPWQGELLRSQSADAVHTCKQGQVRSINWRRDQTRRIWARRYQKLVPTRHHRPLKKPAPCRQEMSRRGDHLGKEDPGDCGGGKVSSSPKYPTLEVGNRHEQIIRIEPHHQERLHWNRVQFDETFV</sequence>
<dbReference type="Pfam" id="PF04831">
    <property type="entry name" value="POPDC1-3"/>
    <property type="match status" value="1"/>
</dbReference>
<evidence type="ECO:0000256" key="3">
    <source>
        <dbReference type="ARBA" id="ARBA00022475"/>
    </source>
</evidence>
<dbReference type="EMBL" id="GL732551">
    <property type="protein sequence ID" value="EFX79554.1"/>
    <property type="molecule type" value="Genomic_DNA"/>
</dbReference>
<comment type="subcellular location">
    <subcellularLocation>
        <location evidence="2">Cell membrane</location>
    </subcellularLocation>
    <subcellularLocation>
        <location evidence="1">Membrane</location>
        <topology evidence="1">Multi-pass membrane protein</topology>
    </subcellularLocation>
</comment>
<keyword evidence="6 8" id="KW-0472">Membrane</keyword>
<feature type="transmembrane region" description="Helical" evidence="8">
    <location>
        <begin position="53"/>
        <end position="77"/>
    </location>
</feature>
<dbReference type="InterPro" id="IPR006916">
    <property type="entry name" value="POPDC1-3"/>
</dbReference>
<evidence type="ECO:0000256" key="7">
    <source>
        <dbReference type="SAM" id="MobiDB-lite"/>
    </source>
</evidence>
<dbReference type="PANTHER" id="PTHR12101:SF17">
    <property type="entry name" value="BLOOD VESSEL EPICARDIAL SUBSTANCE"/>
    <property type="match status" value="1"/>
</dbReference>
<accession>E9GLR8</accession>
<dbReference type="OrthoDB" id="425611at2759"/>
<feature type="domain" description="POPDC1-3" evidence="9">
    <location>
        <begin position="31"/>
        <end position="312"/>
    </location>
</feature>
<dbReference type="GO" id="GO:0007507">
    <property type="term" value="P:heart development"/>
    <property type="evidence" value="ECO:0000318"/>
    <property type="project" value="GO_Central"/>
</dbReference>
<dbReference type="KEGG" id="dpx:DAPPUDRAFT_304500"/>
<dbReference type="STRING" id="6669.E9GLR8"/>
<name>E9GLR8_DAPPU</name>
<feature type="region of interest" description="Disordered" evidence="7">
    <location>
        <begin position="405"/>
        <end position="445"/>
    </location>
</feature>
<dbReference type="Proteomes" id="UP000000305">
    <property type="component" value="Unassembled WGS sequence"/>
</dbReference>
<evidence type="ECO:0000256" key="8">
    <source>
        <dbReference type="SAM" id="Phobius"/>
    </source>
</evidence>
<evidence type="ECO:0000256" key="4">
    <source>
        <dbReference type="ARBA" id="ARBA00022692"/>
    </source>
</evidence>
<dbReference type="AlphaFoldDB" id="E9GLR8"/>
<proteinExistence type="predicted"/>
<dbReference type="HOGENOM" id="CLU_571435_0_0_1"/>
<dbReference type="GO" id="GO:0042383">
    <property type="term" value="C:sarcolemma"/>
    <property type="evidence" value="ECO:0000318"/>
    <property type="project" value="GO_Central"/>
</dbReference>
<evidence type="ECO:0000256" key="2">
    <source>
        <dbReference type="ARBA" id="ARBA00004236"/>
    </source>
</evidence>
<evidence type="ECO:0000256" key="6">
    <source>
        <dbReference type="ARBA" id="ARBA00023136"/>
    </source>
</evidence>
<dbReference type="GO" id="GO:0051146">
    <property type="term" value="P:striated muscle cell differentiation"/>
    <property type="evidence" value="ECO:0000318"/>
    <property type="project" value="GO_Central"/>
</dbReference>
<dbReference type="GO" id="GO:0007519">
    <property type="term" value="P:skeletal muscle tissue development"/>
    <property type="evidence" value="ECO:0000318"/>
    <property type="project" value="GO_Central"/>
</dbReference>
<dbReference type="InterPro" id="IPR055272">
    <property type="entry name" value="POPDC1-3_dom"/>
</dbReference>
<evidence type="ECO:0000259" key="9">
    <source>
        <dbReference type="Pfam" id="PF04831"/>
    </source>
</evidence>
<evidence type="ECO:0000313" key="10">
    <source>
        <dbReference type="EMBL" id="EFX79554.1"/>
    </source>
</evidence>
<feature type="compositionally biased region" description="Basic and acidic residues" evidence="7">
    <location>
        <begin position="416"/>
        <end position="429"/>
    </location>
</feature>